<comment type="caution">
    <text evidence="1">The sequence shown here is derived from an EMBL/GenBank/DDBJ whole genome shotgun (WGS) entry which is preliminary data.</text>
</comment>
<gene>
    <name evidence="1" type="ORF">QOZ99_002630</name>
</gene>
<sequence length="270" mass="29496">MSLVANARMYAATADAAAAWDAFFAWLSRASGVELQVISHGFPRPMAELWQRDDLGCVFMCGRPWRRAEPRPVPLAAPVPAPPAYKGRPRYWTRLAVRRDGPIHSLADSFGGRFGYTIEESQSGFNAPRFHLLPWRTPERPLLYRESVGPLHTPRAVVKALLADEIDIGPLDSYALDLMLQDPADPAHGLRVVADTEPAPLPFLVASPGIDASTAHALRAALLASADDDAARPLLDRLLLERFVPVETSAYGLLDDWDARALAAGYVEPG</sequence>
<dbReference type="Pfam" id="PF12974">
    <property type="entry name" value="Phosphonate-bd"/>
    <property type="match status" value="1"/>
</dbReference>
<keyword evidence="2" id="KW-1185">Reference proteome</keyword>
<dbReference type="RefSeq" id="WP_306890429.1">
    <property type="nucleotide sequence ID" value="NZ_JAUSVR010000008.1"/>
</dbReference>
<evidence type="ECO:0000313" key="2">
    <source>
        <dbReference type="Proteomes" id="UP001235094"/>
    </source>
</evidence>
<organism evidence="1 2">
    <name type="scientific">Ancylobacter amanitiformis</name>
    <dbReference type="NCBI Taxonomy" id="217069"/>
    <lineage>
        <taxon>Bacteria</taxon>
        <taxon>Pseudomonadati</taxon>
        <taxon>Pseudomonadota</taxon>
        <taxon>Alphaproteobacteria</taxon>
        <taxon>Hyphomicrobiales</taxon>
        <taxon>Xanthobacteraceae</taxon>
        <taxon>Ancylobacter</taxon>
    </lineage>
</organism>
<dbReference type="Gene3D" id="3.40.190.10">
    <property type="entry name" value="Periplasmic binding protein-like II"/>
    <property type="match status" value="2"/>
</dbReference>
<protein>
    <submittedName>
        <fullName evidence="1">ABC-type phosphate/phosphonate transport system substrate-binding protein</fullName>
    </submittedName>
</protein>
<proteinExistence type="predicted"/>
<name>A0ABU0LSP2_9HYPH</name>
<dbReference type="Proteomes" id="UP001235094">
    <property type="component" value="Unassembled WGS sequence"/>
</dbReference>
<dbReference type="SUPFAM" id="SSF53850">
    <property type="entry name" value="Periplasmic binding protein-like II"/>
    <property type="match status" value="1"/>
</dbReference>
<evidence type="ECO:0000313" key="1">
    <source>
        <dbReference type="EMBL" id="MDQ0511731.1"/>
    </source>
</evidence>
<dbReference type="PANTHER" id="PTHR35841">
    <property type="entry name" value="PHOSPHONATES-BINDING PERIPLASMIC PROTEIN"/>
    <property type="match status" value="1"/>
</dbReference>
<dbReference type="PANTHER" id="PTHR35841:SF1">
    <property type="entry name" value="PHOSPHONATES-BINDING PERIPLASMIC PROTEIN"/>
    <property type="match status" value="1"/>
</dbReference>
<accession>A0ABU0LSP2</accession>
<dbReference type="EMBL" id="JAUSVR010000008">
    <property type="protein sequence ID" value="MDQ0511731.1"/>
    <property type="molecule type" value="Genomic_DNA"/>
</dbReference>
<reference evidence="1 2" key="1">
    <citation type="submission" date="2023-07" db="EMBL/GenBank/DDBJ databases">
        <title>Genomic Encyclopedia of Type Strains, Phase IV (KMG-IV): sequencing the most valuable type-strain genomes for metagenomic binning, comparative biology and taxonomic classification.</title>
        <authorList>
            <person name="Goeker M."/>
        </authorList>
    </citation>
    <scope>NUCLEOTIDE SEQUENCE [LARGE SCALE GENOMIC DNA]</scope>
    <source>
        <strain evidence="1 2">DSM 15561</strain>
    </source>
</reference>